<evidence type="ECO:0000313" key="6">
    <source>
        <dbReference type="Proteomes" id="UP000179245"/>
    </source>
</evidence>
<sequence>MKKPAGRHLGYWIGLLFVFLLVLANLPAGQAGLPQPQAQTLNATKKVASINQKIALQKTTTADKNLFLVTRVIDGDTIELADGRRVRYLGIDTPESVDPKKPVQCLAQASAAKNKELVLGKKVSLIYDQEKIDKYSRTLAYVFIGDDFINLDLVDLGLARAYPYAPNFLHRQDFADAQARAQQKKLGLWSGVCDDYISTATSGTASSNQPLNPNCKIKGNISAKGEKIYHLPGQKYYNQTRVDEDAGEKYFCSERDASAAGWRKSNI</sequence>
<dbReference type="PANTHER" id="PTHR12302">
    <property type="entry name" value="EBNA2 BINDING PROTEIN P100"/>
    <property type="match status" value="1"/>
</dbReference>
<comment type="caution">
    <text evidence="5">The sequence shown here is derived from an EMBL/GenBank/DDBJ whole genome shotgun (WGS) entry which is preliminary data.</text>
</comment>
<dbReference type="GO" id="GO:0004519">
    <property type="term" value="F:endonuclease activity"/>
    <property type="evidence" value="ECO:0007669"/>
    <property type="project" value="UniProtKB-KW"/>
</dbReference>
<protein>
    <recommendedName>
        <fullName evidence="4">TNase-like domain-containing protein</fullName>
    </recommendedName>
</protein>
<dbReference type="EMBL" id="MHTO01000023">
    <property type="protein sequence ID" value="OHA62014.1"/>
    <property type="molecule type" value="Genomic_DNA"/>
</dbReference>
<accession>A0A1G2QMX3</accession>
<dbReference type="Proteomes" id="UP000179245">
    <property type="component" value="Unassembled WGS sequence"/>
</dbReference>
<dbReference type="GO" id="GO:0016787">
    <property type="term" value="F:hydrolase activity"/>
    <property type="evidence" value="ECO:0007669"/>
    <property type="project" value="UniProtKB-KW"/>
</dbReference>
<keyword evidence="3" id="KW-0378">Hydrolase</keyword>
<evidence type="ECO:0000313" key="5">
    <source>
        <dbReference type="EMBL" id="OHA62014.1"/>
    </source>
</evidence>
<dbReference type="PANTHER" id="PTHR12302:SF3">
    <property type="entry name" value="SERINE_THREONINE-PROTEIN KINASE 31"/>
    <property type="match status" value="1"/>
</dbReference>
<dbReference type="SMART" id="SM00318">
    <property type="entry name" value="SNc"/>
    <property type="match status" value="1"/>
</dbReference>
<dbReference type="Gene3D" id="2.40.50.90">
    <property type="match status" value="1"/>
</dbReference>
<keyword evidence="1" id="KW-0540">Nuclease</keyword>
<evidence type="ECO:0000256" key="2">
    <source>
        <dbReference type="ARBA" id="ARBA00022759"/>
    </source>
</evidence>
<reference evidence="5 6" key="1">
    <citation type="journal article" date="2016" name="Nat. Commun.">
        <title>Thousands of microbial genomes shed light on interconnected biogeochemical processes in an aquifer system.</title>
        <authorList>
            <person name="Anantharaman K."/>
            <person name="Brown C.T."/>
            <person name="Hug L.A."/>
            <person name="Sharon I."/>
            <person name="Castelle C.J."/>
            <person name="Probst A.J."/>
            <person name="Thomas B.C."/>
            <person name="Singh A."/>
            <person name="Wilkins M.J."/>
            <person name="Karaoz U."/>
            <person name="Brodie E.L."/>
            <person name="Williams K.H."/>
            <person name="Hubbard S.S."/>
            <person name="Banfield J.F."/>
        </authorList>
    </citation>
    <scope>NUCLEOTIDE SEQUENCE [LARGE SCALE GENOMIC DNA]</scope>
</reference>
<evidence type="ECO:0000256" key="1">
    <source>
        <dbReference type="ARBA" id="ARBA00022722"/>
    </source>
</evidence>
<keyword evidence="2" id="KW-0255">Endonuclease</keyword>
<dbReference type="Pfam" id="PF00565">
    <property type="entry name" value="SNase"/>
    <property type="match status" value="1"/>
</dbReference>
<gene>
    <name evidence="5" type="ORF">A2117_00005</name>
</gene>
<dbReference type="STRING" id="1802443.A2117_00005"/>
<dbReference type="AlphaFoldDB" id="A0A1G2QMX3"/>
<evidence type="ECO:0000256" key="3">
    <source>
        <dbReference type="ARBA" id="ARBA00022801"/>
    </source>
</evidence>
<dbReference type="PROSITE" id="PS50830">
    <property type="entry name" value="TNASE_3"/>
    <property type="match status" value="1"/>
</dbReference>
<dbReference type="SUPFAM" id="SSF50199">
    <property type="entry name" value="Staphylococcal nuclease"/>
    <property type="match status" value="1"/>
</dbReference>
<proteinExistence type="predicted"/>
<dbReference type="InterPro" id="IPR035437">
    <property type="entry name" value="SNase_OB-fold_sf"/>
</dbReference>
<name>A0A1G2QMX3_9BACT</name>
<evidence type="ECO:0000259" key="4">
    <source>
        <dbReference type="PROSITE" id="PS50830"/>
    </source>
</evidence>
<dbReference type="InterPro" id="IPR016071">
    <property type="entry name" value="Staphylococal_nuclease_OB-fold"/>
</dbReference>
<organism evidence="5 6">
    <name type="scientific">Candidatus Wildermuthbacteria bacterium GWA2_46_15</name>
    <dbReference type="NCBI Taxonomy" id="1802443"/>
    <lineage>
        <taxon>Bacteria</taxon>
        <taxon>Candidatus Wildermuthiibacteriota</taxon>
    </lineage>
</organism>
<feature type="domain" description="TNase-like" evidence="4">
    <location>
        <begin position="63"/>
        <end position="191"/>
    </location>
</feature>